<dbReference type="RefSeq" id="XP_013319354.1">
    <property type="nucleotide sequence ID" value="XM_013463900.1"/>
</dbReference>
<evidence type="ECO:0000256" key="7">
    <source>
        <dbReference type="ARBA" id="ARBA00022837"/>
    </source>
</evidence>
<evidence type="ECO:0000256" key="10">
    <source>
        <dbReference type="RuleBase" id="RU361238"/>
    </source>
</evidence>
<keyword evidence="3" id="KW-0858">Xylan degradation</keyword>
<keyword evidence="2" id="KW-0719">Serine esterase</keyword>
<dbReference type="PANTHER" id="PTHR33938">
    <property type="entry name" value="FERULOYL ESTERASE B-RELATED"/>
    <property type="match status" value="1"/>
</dbReference>
<dbReference type="OrthoDB" id="3039123at2759"/>
<dbReference type="AlphaFoldDB" id="A0A0D2EVH8"/>
<keyword evidence="3" id="KW-0119">Carbohydrate metabolism</keyword>
<accession>A0A0D2EVH8</accession>
<dbReference type="GO" id="GO:0030600">
    <property type="term" value="F:feruloyl esterase activity"/>
    <property type="evidence" value="ECO:0007669"/>
    <property type="project" value="UniProtKB-EC"/>
</dbReference>
<name>A0A0D2EVH8_9EURO</name>
<sequence>MPVSPMVQFRTFVGGVVVIVSTLFPGADASFEQNCAQLSRTLSIENATVWFSEFVAAGTNLTFPDNNATCLRPNQVVSADLCRVALYVATSPRSGISMEAWLPRNWTGRFLSTGNGGISGCIQYEDMAYTAGLGFSTVGANNGHNGTGGHAFLYNPDVVADYGWRSIHTNTVVGKQITQAFYNQTYTKSYYLGCSTGGRQGFKSAQAFPDDFDGIVAGSPAIRFNYLDAWSGTFYPLIRDAGPAGFPPNTTWPAIDNSILNQCDMIDGAGDGIIEDPDLCIFRPEALICGSGVSPSNSSSCITSQQAATVRKLFSDVYGANGTFIYPHMQIGPGIIEPIYEAYSPGQFPYTADWFKYAVFNDPSYDTDALTPQDWAYAWDQNAGDTNTWQGDLSAFQNKGGKLITYHGQADPEVSSTISPLYYDHVSRAMNLPSTALDNFYRFFRISGMGHCGTGPGATFIGNTAAALASLDPSENVLTAMVRWIEEGVAPETITGTKFVNDTPALGVAFKRAHCRYPFRNVYVGGVGGDWKNARNWNCTQVV</sequence>
<dbReference type="Pfam" id="PF07519">
    <property type="entry name" value="Tannase"/>
    <property type="match status" value="1"/>
</dbReference>
<dbReference type="InterPro" id="IPR029058">
    <property type="entry name" value="AB_hydrolase_fold"/>
</dbReference>
<keyword evidence="5 10" id="KW-0732">Signal</keyword>
<dbReference type="GeneID" id="25325176"/>
<dbReference type="Proteomes" id="UP000054342">
    <property type="component" value="Unassembled WGS sequence"/>
</dbReference>
<comment type="catalytic activity">
    <reaction evidence="9">
        <text>feruloyl-polysaccharide + H2O = ferulate + polysaccharide.</text>
        <dbReference type="EC" id="3.1.1.73"/>
    </reaction>
</comment>
<keyword evidence="8" id="KW-1015">Disulfide bond</keyword>
<evidence type="ECO:0000256" key="1">
    <source>
        <dbReference type="ARBA" id="ARBA00006249"/>
    </source>
</evidence>
<keyword evidence="12" id="KW-1185">Reference proteome</keyword>
<keyword evidence="4" id="KW-0479">Metal-binding</keyword>
<evidence type="ECO:0000256" key="6">
    <source>
        <dbReference type="ARBA" id="ARBA00022801"/>
    </source>
</evidence>
<dbReference type="InterPro" id="IPR011118">
    <property type="entry name" value="Tannase/feruloyl_esterase"/>
</dbReference>
<dbReference type="SUPFAM" id="SSF53474">
    <property type="entry name" value="alpha/beta-Hydrolases"/>
    <property type="match status" value="1"/>
</dbReference>
<dbReference type="GO" id="GO:0045493">
    <property type="term" value="P:xylan catabolic process"/>
    <property type="evidence" value="ECO:0007669"/>
    <property type="project" value="UniProtKB-KW"/>
</dbReference>
<dbReference type="PANTHER" id="PTHR33938:SF15">
    <property type="entry name" value="FERULOYL ESTERASE B-RELATED"/>
    <property type="match status" value="1"/>
</dbReference>
<dbReference type="EC" id="3.1.1.-" evidence="10"/>
<gene>
    <name evidence="11" type="ORF">PV05_03268</name>
</gene>
<protein>
    <recommendedName>
        <fullName evidence="10">Carboxylic ester hydrolase</fullName>
        <ecNumber evidence="10">3.1.1.-</ecNumber>
    </recommendedName>
</protein>
<evidence type="ECO:0000256" key="9">
    <source>
        <dbReference type="ARBA" id="ARBA00034075"/>
    </source>
</evidence>
<evidence type="ECO:0000313" key="11">
    <source>
        <dbReference type="EMBL" id="KIW58770.1"/>
    </source>
</evidence>
<dbReference type="GO" id="GO:0046872">
    <property type="term" value="F:metal ion binding"/>
    <property type="evidence" value="ECO:0007669"/>
    <property type="project" value="UniProtKB-KW"/>
</dbReference>
<evidence type="ECO:0000256" key="3">
    <source>
        <dbReference type="ARBA" id="ARBA00022651"/>
    </source>
</evidence>
<keyword evidence="7" id="KW-0106">Calcium</keyword>
<comment type="similarity">
    <text evidence="1 10">Belongs to the tannase family.</text>
</comment>
<evidence type="ECO:0000313" key="12">
    <source>
        <dbReference type="Proteomes" id="UP000054342"/>
    </source>
</evidence>
<organism evidence="11 12">
    <name type="scientific">Exophiala xenobiotica</name>
    <dbReference type="NCBI Taxonomy" id="348802"/>
    <lineage>
        <taxon>Eukaryota</taxon>
        <taxon>Fungi</taxon>
        <taxon>Dikarya</taxon>
        <taxon>Ascomycota</taxon>
        <taxon>Pezizomycotina</taxon>
        <taxon>Eurotiomycetes</taxon>
        <taxon>Chaetothyriomycetidae</taxon>
        <taxon>Chaetothyriales</taxon>
        <taxon>Herpotrichiellaceae</taxon>
        <taxon>Exophiala</taxon>
    </lineage>
</organism>
<feature type="signal peptide" evidence="10">
    <location>
        <begin position="1"/>
        <end position="29"/>
    </location>
</feature>
<feature type="chain" id="PRO_5005112957" description="Carboxylic ester hydrolase" evidence="10">
    <location>
        <begin position="30"/>
        <end position="543"/>
    </location>
</feature>
<keyword evidence="6 10" id="KW-0378">Hydrolase</keyword>
<evidence type="ECO:0000256" key="8">
    <source>
        <dbReference type="ARBA" id="ARBA00023157"/>
    </source>
</evidence>
<evidence type="ECO:0000256" key="5">
    <source>
        <dbReference type="ARBA" id="ARBA00022729"/>
    </source>
</evidence>
<evidence type="ECO:0000256" key="2">
    <source>
        <dbReference type="ARBA" id="ARBA00022487"/>
    </source>
</evidence>
<reference evidence="11 12" key="1">
    <citation type="submission" date="2015-01" db="EMBL/GenBank/DDBJ databases">
        <title>The Genome Sequence of Exophiala xenobiotica CBS118157.</title>
        <authorList>
            <consortium name="The Broad Institute Genomics Platform"/>
            <person name="Cuomo C."/>
            <person name="de Hoog S."/>
            <person name="Gorbushina A."/>
            <person name="Stielow B."/>
            <person name="Teixiera M."/>
            <person name="Abouelleil A."/>
            <person name="Chapman S.B."/>
            <person name="Priest M."/>
            <person name="Young S.K."/>
            <person name="Wortman J."/>
            <person name="Nusbaum C."/>
            <person name="Birren B."/>
        </authorList>
    </citation>
    <scope>NUCLEOTIDE SEQUENCE [LARGE SCALE GENOMIC DNA]</scope>
    <source>
        <strain evidence="11 12">CBS 118157</strain>
    </source>
</reference>
<dbReference type="HOGENOM" id="CLU_014819_1_0_1"/>
<proteinExistence type="inferred from homology"/>
<keyword evidence="3" id="KW-0624">Polysaccharide degradation</keyword>
<evidence type="ECO:0000256" key="4">
    <source>
        <dbReference type="ARBA" id="ARBA00022723"/>
    </source>
</evidence>
<dbReference type="EMBL" id="KN847318">
    <property type="protein sequence ID" value="KIW58770.1"/>
    <property type="molecule type" value="Genomic_DNA"/>
</dbReference>